<proteinExistence type="predicted"/>
<dbReference type="InterPro" id="IPR013761">
    <property type="entry name" value="SAM/pointed_sf"/>
</dbReference>
<dbReference type="Proteomes" id="UP001153954">
    <property type="component" value="Unassembled WGS sequence"/>
</dbReference>
<dbReference type="Gene3D" id="1.10.150.50">
    <property type="entry name" value="Transcription Factor, Ets-1"/>
    <property type="match status" value="1"/>
</dbReference>
<feature type="region of interest" description="Disordered" evidence="1">
    <location>
        <begin position="76"/>
        <end position="100"/>
    </location>
</feature>
<name>A0AAU9VCE6_EUPED</name>
<dbReference type="AlphaFoldDB" id="A0AAU9VCE6"/>
<dbReference type="EMBL" id="CAKOGL010000031">
    <property type="protein sequence ID" value="CAH2107911.1"/>
    <property type="molecule type" value="Genomic_DNA"/>
</dbReference>
<evidence type="ECO:0000313" key="2">
    <source>
        <dbReference type="EMBL" id="CAH2107911.1"/>
    </source>
</evidence>
<sequence length="118" mass="13207">MSVSPTNSDDPEQWQQGDVVRCVRWVSRTFSVPAPRRHLLPPCGPALLALTEDNWLQVCGGNSQAARIFHAYMQHTHATAKGRPPPPPLPEHQAPSNTVPEQLFLKTQKILQLRKKIS</sequence>
<reference evidence="2" key="1">
    <citation type="submission" date="2022-03" db="EMBL/GenBank/DDBJ databases">
        <authorList>
            <person name="Tunstrom K."/>
        </authorList>
    </citation>
    <scope>NUCLEOTIDE SEQUENCE</scope>
</reference>
<protein>
    <submittedName>
        <fullName evidence="2">Uncharacterized protein</fullName>
    </submittedName>
</protein>
<gene>
    <name evidence="2" type="ORF">EEDITHA_LOCUS21898</name>
</gene>
<accession>A0AAU9VCE6</accession>
<comment type="caution">
    <text evidence="2">The sequence shown here is derived from an EMBL/GenBank/DDBJ whole genome shotgun (WGS) entry which is preliminary data.</text>
</comment>
<dbReference type="SUPFAM" id="SSF47769">
    <property type="entry name" value="SAM/Pointed domain"/>
    <property type="match status" value="1"/>
</dbReference>
<organism evidence="2 3">
    <name type="scientific">Euphydryas editha</name>
    <name type="common">Edith's checkerspot</name>
    <dbReference type="NCBI Taxonomy" id="104508"/>
    <lineage>
        <taxon>Eukaryota</taxon>
        <taxon>Metazoa</taxon>
        <taxon>Ecdysozoa</taxon>
        <taxon>Arthropoda</taxon>
        <taxon>Hexapoda</taxon>
        <taxon>Insecta</taxon>
        <taxon>Pterygota</taxon>
        <taxon>Neoptera</taxon>
        <taxon>Endopterygota</taxon>
        <taxon>Lepidoptera</taxon>
        <taxon>Glossata</taxon>
        <taxon>Ditrysia</taxon>
        <taxon>Papilionoidea</taxon>
        <taxon>Nymphalidae</taxon>
        <taxon>Nymphalinae</taxon>
        <taxon>Euphydryas</taxon>
    </lineage>
</organism>
<evidence type="ECO:0000313" key="3">
    <source>
        <dbReference type="Proteomes" id="UP001153954"/>
    </source>
</evidence>
<evidence type="ECO:0000256" key="1">
    <source>
        <dbReference type="SAM" id="MobiDB-lite"/>
    </source>
</evidence>
<keyword evidence="3" id="KW-1185">Reference proteome</keyword>